<dbReference type="RefSeq" id="WP_117983941.1">
    <property type="nucleotide sequence ID" value="NZ_JBKSYF010000021.1"/>
</dbReference>
<dbReference type="Proteomes" id="UP000283497">
    <property type="component" value="Unassembled WGS sequence"/>
</dbReference>
<protein>
    <submittedName>
        <fullName evidence="1">Uncharacterized protein</fullName>
    </submittedName>
</protein>
<dbReference type="EMBL" id="QSOE01000331">
    <property type="protein sequence ID" value="RGI70967.1"/>
    <property type="molecule type" value="Genomic_DNA"/>
</dbReference>
<reference evidence="3 4" key="1">
    <citation type="submission" date="2018-08" db="EMBL/GenBank/DDBJ databases">
        <title>A genome reference for cultivated species of the human gut microbiota.</title>
        <authorList>
            <person name="Zou Y."/>
            <person name="Xue W."/>
            <person name="Luo G."/>
        </authorList>
    </citation>
    <scope>NUCLEOTIDE SEQUENCE [LARGE SCALE GENOMIC DNA]</scope>
    <source>
        <strain evidence="2 4">AF45-14BH</strain>
        <strain evidence="1 3">TM10-1AC</strain>
    </source>
</reference>
<evidence type="ECO:0000313" key="1">
    <source>
        <dbReference type="EMBL" id="RGI70967.1"/>
    </source>
</evidence>
<name>A0A374MKD3_9FIRM</name>
<organism evidence="1 3">
    <name type="scientific">Anaerobutyricum hallii</name>
    <dbReference type="NCBI Taxonomy" id="39488"/>
    <lineage>
        <taxon>Bacteria</taxon>
        <taxon>Bacillati</taxon>
        <taxon>Bacillota</taxon>
        <taxon>Clostridia</taxon>
        <taxon>Lachnospirales</taxon>
        <taxon>Lachnospiraceae</taxon>
        <taxon>Anaerobutyricum</taxon>
    </lineage>
</organism>
<proteinExistence type="predicted"/>
<sequence>MIKTDSWNTVTLLCGNHGEDFSHKMQLKEGPHSLFYSCPEYKSIYGTNHEGRSCNNRLTLVDFERMLNHLNEKSYAPFGQEVNLTDYTWTEKGVTYKVLEHKGGRYKVLMLNKKAVSK</sequence>
<evidence type="ECO:0000313" key="3">
    <source>
        <dbReference type="Proteomes" id="UP000262524"/>
    </source>
</evidence>
<evidence type="ECO:0000313" key="2">
    <source>
        <dbReference type="EMBL" id="RHK40665.1"/>
    </source>
</evidence>
<dbReference type="EMBL" id="QRNJ01000010">
    <property type="protein sequence ID" value="RHK40665.1"/>
    <property type="molecule type" value="Genomic_DNA"/>
</dbReference>
<comment type="caution">
    <text evidence="1">The sequence shown here is derived from an EMBL/GenBank/DDBJ whole genome shotgun (WGS) entry which is preliminary data.</text>
</comment>
<evidence type="ECO:0000313" key="4">
    <source>
        <dbReference type="Proteomes" id="UP000283497"/>
    </source>
</evidence>
<dbReference type="Proteomes" id="UP000262524">
    <property type="component" value="Unassembled WGS sequence"/>
</dbReference>
<accession>A0A374MKD3</accession>
<dbReference type="AlphaFoldDB" id="A0A374MKD3"/>
<gene>
    <name evidence="2" type="ORF">DW068_04155</name>
    <name evidence="1" type="ORF">DXD91_17175</name>
</gene>